<dbReference type="InterPro" id="IPR027417">
    <property type="entry name" value="P-loop_NTPase"/>
</dbReference>
<dbReference type="PRINTS" id="PR00300">
    <property type="entry name" value="CLPPROTEASEA"/>
</dbReference>
<dbReference type="GO" id="GO:0005524">
    <property type="term" value="F:ATP binding"/>
    <property type="evidence" value="ECO:0007669"/>
    <property type="project" value="UniProtKB-KW"/>
</dbReference>
<dbReference type="Pfam" id="PF13177">
    <property type="entry name" value="DNA_pol3_delta2"/>
    <property type="match status" value="1"/>
</dbReference>
<dbReference type="InterPro" id="IPR012763">
    <property type="entry name" value="DNA_pol_III_sug/sutau_N"/>
</dbReference>
<dbReference type="FunFam" id="3.40.50.300:FF:000014">
    <property type="entry name" value="DNA polymerase III subunit gamma/tau"/>
    <property type="match status" value="1"/>
</dbReference>
<dbReference type="Gene3D" id="3.40.50.300">
    <property type="entry name" value="P-loop containing nucleotide triphosphate hydrolases"/>
    <property type="match status" value="1"/>
</dbReference>
<comment type="subunit">
    <text evidence="8">DNA polymerase III contains a core (composed of alpha, epsilon and theta chains) that associates with a tau subunit. This core dimerizes to form the POLIII' complex. PolIII' associates with the gamma complex (composed of gamma, delta, delta', psi and chi chains) and with the beta chain to form the complete DNA polymerase III complex.</text>
</comment>
<gene>
    <name evidence="8" type="primary">dnaX</name>
    <name evidence="11" type="ORF">UX60_C0036G0004</name>
</gene>
<comment type="function">
    <text evidence="8">DNA polymerase III is a complex, multichain enzyme responsible for most of the replicative synthesis in bacteria. This DNA polymerase also exhibits 3' to 5' exonuclease activity.</text>
</comment>
<evidence type="ECO:0000259" key="10">
    <source>
        <dbReference type="SMART" id="SM00382"/>
    </source>
</evidence>
<protein>
    <recommendedName>
        <fullName evidence="8">DNA polymerase III subunit gamma/tau</fullName>
        <ecNumber evidence="8">2.7.7.7</ecNumber>
    </recommendedName>
</protein>
<evidence type="ECO:0000256" key="3">
    <source>
        <dbReference type="ARBA" id="ARBA00022741"/>
    </source>
</evidence>
<keyword evidence="8" id="KW-0548">Nucleotidyltransferase</keyword>
<keyword evidence="3 8" id="KW-0547">Nucleotide-binding</keyword>
<evidence type="ECO:0000256" key="4">
    <source>
        <dbReference type="ARBA" id="ARBA00022833"/>
    </source>
</evidence>
<comment type="caution">
    <text evidence="11">The sequence shown here is derived from an EMBL/GenBank/DDBJ whole genome shotgun (WGS) entry which is preliminary data.</text>
</comment>
<dbReference type="InterPro" id="IPR003593">
    <property type="entry name" value="AAA+_ATPase"/>
</dbReference>
<organism evidence="11 12">
    <name type="scientific">Berkelbacteria bacterium GW2011_GWA2_46_7</name>
    <dbReference type="NCBI Taxonomy" id="1618335"/>
    <lineage>
        <taxon>Bacteria</taxon>
        <taxon>Candidatus Berkelbacteria</taxon>
    </lineage>
</organism>
<evidence type="ECO:0000256" key="8">
    <source>
        <dbReference type="RuleBase" id="RU364063"/>
    </source>
</evidence>
<evidence type="ECO:0000256" key="5">
    <source>
        <dbReference type="ARBA" id="ARBA00022840"/>
    </source>
</evidence>
<dbReference type="PANTHER" id="PTHR11669">
    <property type="entry name" value="REPLICATION FACTOR C / DNA POLYMERASE III GAMMA-TAU SUBUNIT"/>
    <property type="match status" value="1"/>
</dbReference>
<keyword evidence="2" id="KW-0479">Metal-binding</keyword>
<dbReference type="Proteomes" id="UP000034487">
    <property type="component" value="Unassembled WGS sequence"/>
</dbReference>
<dbReference type="EMBL" id="LCMV01000036">
    <property type="protein sequence ID" value="KKU43105.1"/>
    <property type="molecule type" value="Genomic_DNA"/>
</dbReference>
<keyword evidence="8" id="KW-0235">DNA replication</keyword>
<dbReference type="GO" id="GO:0006261">
    <property type="term" value="P:DNA-templated DNA replication"/>
    <property type="evidence" value="ECO:0007669"/>
    <property type="project" value="TreeGrafter"/>
</dbReference>
<evidence type="ECO:0000256" key="6">
    <source>
        <dbReference type="ARBA" id="ARBA00022932"/>
    </source>
</evidence>
<feature type="domain" description="AAA+ ATPase" evidence="10">
    <location>
        <begin position="35"/>
        <end position="180"/>
    </location>
</feature>
<proteinExistence type="inferred from homology"/>
<dbReference type="NCBIfam" id="TIGR02397">
    <property type="entry name" value="dnaX_nterm"/>
    <property type="match status" value="1"/>
</dbReference>
<evidence type="ECO:0000256" key="7">
    <source>
        <dbReference type="ARBA" id="ARBA00049244"/>
    </source>
</evidence>
<keyword evidence="4" id="KW-0862">Zinc</keyword>
<feature type="region of interest" description="Disordered" evidence="9">
    <location>
        <begin position="462"/>
        <end position="484"/>
    </location>
</feature>
<dbReference type="GO" id="GO:0009360">
    <property type="term" value="C:DNA polymerase III complex"/>
    <property type="evidence" value="ECO:0007669"/>
    <property type="project" value="InterPro"/>
</dbReference>
<dbReference type="InterPro" id="IPR001270">
    <property type="entry name" value="ClpA/B"/>
</dbReference>
<dbReference type="InterPro" id="IPR050238">
    <property type="entry name" value="DNA_Rep/Repair_Clamp_Loader"/>
</dbReference>
<dbReference type="SUPFAM" id="SSF52540">
    <property type="entry name" value="P-loop containing nucleoside triphosphate hydrolases"/>
    <property type="match status" value="1"/>
</dbReference>
<dbReference type="GO" id="GO:0046872">
    <property type="term" value="F:metal ion binding"/>
    <property type="evidence" value="ECO:0007669"/>
    <property type="project" value="UniProtKB-KW"/>
</dbReference>
<comment type="catalytic activity">
    <reaction evidence="7 8">
        <text>DNA(n) + a 2'-deoxyribonucleoside 5'-triphosphate = DNA(n+1) + diphosphate</text>
        <dbReference type="Rhea" id="RHEA:22508"/>
        <dbReference type="Rhea" id="RHEA-COMP:17339"/>
        <dbReference type="Rhea" id="RHEA-COMP:17340"/>
        <dbReference type="ChEBI" id="CHEBI:33019"/>
        <dbReference type="ChEBI" id="CHEBI:61560"/>
        <dbReference type="ChEBI" id="CHEBI:173112"/>
        <dbReference type="EC" id="2.7.7.7"/>
    </reaction>
</comment>
<dbReference type="EC" id="2.7.7.7" evidence="8"/>
<accession>A0A0G1TCI4</accession>
<dbReference type="PANTHER" id="PTHR11669:SF0">
    <property type="entry name" value="PROTEIN STICHEL-LIKE 2"/>
    <property type="match status" value="1"/>
</dbReference>
<dbReference type="SMART" id="SM00382">
    <property type="entry name" value="AAA"/>
    <property type="match status" value="1"/>
</dbReference>
<dbReference type="CDD" id="cd00009">
    <property type="entry name" value="AAA"/>
    <property type="match status" value="1"/>
</dbReference>
<reference evidence="11 12" key="1">
    <citation type="journal article" date="2015" name="Nature">
        <title>rRNA introns, odd ribosomes, and small enigmatic genomes across a large radiation of phyla.</title>
        <authorList>
            <person name="Brown C.T."/>
            <person name="Hug L.A."/>
            <person name="Thomas B.C."/>
            <person name="Sharon I."/>
            <person name="Castelle C.J."/>
            <person name="Singh A."/>
            <person name="Wilkins M.J."/>
            <person name="Williams K.H."/>
            <person name="Banfield J.F."/>
        </authorList>
    </citation>
    <scope>NUCLEOTIDE SEQUENCE [LARGE SCALE GENOMIC DNA]</scope>
</reference>
<evidence type="ECO:0000313" key="11">
    <source>
        <dbReference type="EMBL" id="KKU43105.1"/>
    </source>
</evidence>
<dbReference type="PATRIC" id="fig|1618335.3.peg.417"/>
<keyword evidence="5 8" id="KW-0067">ATP-binding</keyword>
<dbReference type="InterPro" id="IPR045085">
    <property type="entry name" value="HLD_clamp_pol_III_gamma_tau"/>
</dbReference>
<dbReference type="Pfam" id="PF22608">
    <property type="entry name" value="DNAX_ATPase_lid"/>
    <property type="match status" value="1"/>
</dbReference>
<dbReference type="Gene3D" id="1.10.8.60">
    <property type="match status" value="1"/>
</dbReference>
<evidence type="ECO:0000256" key="1">
    <source>
        <dbReference type="ARBA" id="ARBA00006360"/>
    </source>
</evidence>
<sequence length="484" mass="52572">MSSLYRKYRPNQFSELVGQDHIRGSIEGMLKSNQVGHAFLFSGPRGTGKTTLARLLARAVNCVGKKKGVEACGECEICLEIQNGQSVDVIEIDAASNRGIDEIRDLREKIAFAPARSKYRVYIIDEVHMLTKEAFNALLKTIEEPPAHAIFILATTELHKVPETIISRCLRYQFHRAAPDKIVTILKEIAVKEGIKLDEDAALLLAERAEGSYRDALSLLGNVSGEKELNATNLRVLIGLPSAEVINQLLSAVANGQPKTVASLLKAFVEEGLDVGVLVRAMANNCRAQIFNSQGSDVSVTAPLLEDLLLALAKARHSIDATSLLCASLISASLTRENKGTQVTANSEPPASTVTDLSEKEVQTAPSVDTVSATPVKVDDSGAFWPSFLAAVHEKNHALYAVVSSAHFEGVTDDKLIIAVKFRFYSERLFELKNRNLIEEIAKQIAGRKLVLECLVKADLDSGTNKEEAPPLAGPSSKCLRHAQ</sequence>
<keyword evidence="8" id="KW-0808">Transferase</keyword>
<evidence type="ECO:0000256" key="2">
    <source>
        <dbReference type="ARBA" id="ARBA00022723"/>
    </source>
</evidence>
<keyword evidence="6 8" id="KW-0239">DNA-directed DNA polymerase</keyword>
<dbReference type="GO" id="GO:0003887">
    <property type="term" value="F:DNA-directed DNA polymerase activity"/>
    <property type="evidence" value="ECO:0007669"/>
    <property type="project" value="UniProtKB-KW"/>
</dbReference>
<evidence type="ECO:0000256" key="9">
    <source>
        <dbReference type="SAM" id="MobiDB-lite"/>
    </source>
</evidence>
<comment type="similarity">
    <text evidence="1 8">Belongs to the DnaX/STICHEL family.</text>
</comment>
<dbReference type="AlphaFoldDB" id="A0A0G1TCI4"/>
<name>A0A0G1TCI4_9BACT</name>
<evidence type="ECO:0000313" key="12">
    <source>
        <dbReference type="Proteomes" id="UP000034487"/>
    </source>
</evidence>